<organism evidence="2 3">
    <name type="scientific">Pseudomonas reactans</name>
    <dbReference type="NCBI Taxonomy" id="117680"/>
    <lineage>
        <taxon>Bacteria</taxon>
        <taxon>Pseudomonadati</taxon>
        <taxon>Pseudomonadota</taxon>
        <taxon>Gammaproteobacteria</taxon>
        <taxon>Pseudomonadales</taxon>
        <taxon>Pseudomonadaceae</taxon>
        <taxon>Pseudomonas</taxon>
    </lineage>
</organism>
<feature type="transmembrane region" description="Helical" evidence="1">
    <location>
        <begin position="15"/>
        <end position="34"/>
    </location>
</feature>
<keyword evidence="3" id="KW-1185">Reference proteome</keyword>
<proteinExistence type="predicted"/>
<keyword evidence="1" id="KW-0812">Transmembrane</keyword>
<feature type="transmembrane region" description="Helical" evidence="1">
    <location>
        <begin position="54"/>
        <end position="73"/>
    </location>
</feature>
<keyword evidence="1" id="KW-1133">Transmembrane helix</keyword>
<protein>
    <submittedName>
        <fullName evidence="2">Uncharacterized protein</fullName>
    </submittedName>
</protein>
<dbReference type="RefSeq" id="WP_177049229.1">
    <property type="nucleotide sequence ID" value="NZ_JACAQM010000001.1"/>
</dbReference>
<dbReference type="EMBL" id="JACARY010000009">
    <property type="protein sequence ID" value="NWD94186.1"/>
    <property type="molecule type" value="Genomic_DNA"/>
</dbReference>
<name>A0ABX2QV02_9PSED</name>
<sequence length="230" mass="26112">MDSTNSKITHALKSFWFFSSAIIFLSLVAAIWVYRSKFGGGLSQDSSDWSNFGSYMGGIFGPLVSFVTLLAVLKTVYLQRELLDVQQEEFERMNELQARTFDSQQLQINQAARDAINLQVAAAQDSAIKVIEMRVNMHERDFDRQHELAFRHENDYSGDLSEAANDRLNRILVYRERARMTVDLLSLAALDIAGGSFSTVLEVRRESRERIVDAYEKVDAAYPDIANNPN</sequence>
<evidence type="ECO:0000313" key="3">
    <source>
        <dbReference type="Proteomes" id="UP000572863"/>
    </source>
</evidence>
<evidence type="ECO:0000256" key="1">
    <source>
        <dbReference type="SAM" id="Phobius"/>
    </source>
</evidence>
<reference evidence="2 3" key="1">
    <citation type="submission" date="2020-04" db="EMBL/GenBank/DDBJ databases">
        <title>Molecular characterization of pseudomonads from Agaricus bisporus reveal novel blotch 2 pathogens in Western Europe.</title>
        <authorList>
            <person name="Taparia T."/>
            <person name="Krijger M."/>
            <person name="Haynes E."/>
            <person name="Elpinstone J.G."/>
            <person name="Noble R."/>
            <person name="Van Der Wolf J."/>
        </authorList>
    </citation>
    <scope>NUCLEOTIDE SEQUENCE [LARGE SCALE GENOMIC DNA]</scope>
    <source>
        <strain evidence="2 3">P7774</strain>
    </source>
</reference>
<gene>
    <name evidence="2" type="ORF">HX871_07145</name>
</gene>
<comment type="caution">
    <text evidence="2">The sequence shown here is derived from an EMBL/GenBank/DDBJ whole genome shotgun (WGS) entry which is preliminary data.</text>
</comment>
<evidence type="ECO:0000313" key="2">
    <source>
        <dbReference type="EMBL" id="NWD94186.1"/>
    </source>
</evidence>
<dbReference type="Proteomes" id="UP000572863">
    <property type="component" value="Unassembled WGS sequence"/>
</dbReference>
<accession>A0ABX2QV02</accession>
<keyword evidence="1" id="KW-0472">Membrane</keyword>